<keyword evidence="1" id="KW-0479">Metal-binding</keyword>
<evidence type="ECO:0000256" key="2">
    <source>
        <dbReference type="ARBA" id="ARBA00022771"/>
    </source>
</evidence>
<dbReference type="Proteomes" id="UP001549921">
    <property type="component" value="Unassembled WGS sequence"/>
</dbReference>
<organism evidence="8 9">
    <name type="scientific">Loxostege sticticalis</name>
    <name type="common">Beet webworm moth</name>
    <dbReference type="NCBI Taxonomy" id="481309"/>
    <lineage>
        <taxon>Eukaryota</taxon>
        <taxon>Metazoa</taxon>
        <taxon>Ecdysozoa</taxon>
        <taxon>Arthropoda</taxon>
        <taxon>Hexapoda</taxon>
        <taxon>Insecta</taxon>
        <taxon>Pterygota</taxon>
        <taxon>Neoptera</taxon>
        <taxon>Endopterygota</taxon>
        <taxon>Lepidoptera</taxon>
        <taxon>Glossata</taxon>
        <taxon>Ditrysia</taxon>
        <taxon>Pyraloidea</taxon>
        <taxon>Crambidae</taxon>
        <taxon>Pyraustinae</taxon>
        <taxon>Loxostege</taxon>
    </lineage>
</organism>
<dbReference type="EMBL" id="JBEDNZ010000019">
    <property type="protein sequence ID" value="KAL0820633.1"/>
    <property type="molecule type" value="Genomic_DNA"/>
</dbReference>
<evidence type="ECO:0000256" key="4">
    <source>
        <dbReference type="ARBA" id="ARBA00023125"/>
    </source>
</evidence>
<feature type="domain" description="THAP-type" evidence="7">
    <location>
        <begin position="1"/>
        <end position="79"/>
    </location>
</feature>
<evidence type="ECO:0000256" key="6">
    <source>
        <dbReference type="SAM" id="Coils"/>
    </source>
</evidence>
<dbReference type="GO" id="GO:0008270">
    <property type="term" value="F:zinc ion binding"/>
    <property type="evidence" value="ECO:0007669"/>
    <property type="project" value="UniProtKB-KW"/>
</dbReference>
<dbReference type="AlphaFoldDB" id="A0ABD0SLC4"/>
<dbReference type="PROSITE" id="PS50950">
    <property type="entry name" value="ZF_THAP"/>
    <property type="match status" value="1"/>
</dbReference>
<sequence length="197" mass="23232">MPKRCALGCPPSGVSTHMFPNPSKHPDTFKAWVDLIGGTLNTALDYEFYRKKVICDIHFTAADRNRNHRLNCLAVPSLFLTSDPLFEHNYFKKGEPKDAQKTTNNFSRKKVPVMVLRKYKQYKKQIKNLKTQLRRTRQRTQNFKARLANTTINIIIYSWCRSINRILTGKIKYEGDDETKMFAQNYYFRHSNYKNKK</sequence>
<dbReference type="Pfam" id="PF05485">
    <property type="entry name" value="THAP"/>
    <property type="match status" value="1"/>
</dbReference>
<keyword evidence="6" id="KW-0175">Coiled coil</keyword>
<dbReference type="SUPFAM" id="SSF57716">
    <property type="entry name" value="Glucocorticoid receptor-like (DNA-binding domain)"/>
    <property type="match status" value="1"/>
</dbReference>
<proteinExistence type="predicted"/>
<name>A0ABD0SLC4_LOXSC</name>
<keyword evidence="2 5" id="KW-0863">Zinc-finger</keyword>
<keyword evidence="3" id="KW-0862">Zinc</keyword>
<feature type="coiled-coil region" evidence="6">
    <location>
        <begin position="119"/>
        <end position="146"/>
    </location>
</feature>
<dbReference type="SMART" id="SM00980">
    <property type="entry name" value="THAP"/>
    <property type="match status" value="1"/>
</dbReference>
<keyword evidence="4 5" id="KW-0238">DNA-binding</keyword>
<evidence type="ECO:0000313" key="8">
    <source>
        <dbReference type="EMBL" id="KAL0820633.1"/>
    </source>
</evidence>
<evidence type="ECO:0000313" key="9">
    <source>
        <dbReference type="Proteomes" id="UP001549921"/>
    </source>
</evidence>
<evidence type="ECO:0000256" key="3">
    <source>
        <dbReference type="ARBA" id="ARBA00022833"/>
    </source>
</evidence>
<gene>
    <name evidence="8" type="ORF">ABMA28_006468</name>
</gene>
<accession>A0ABD0SLC4</accession>
<protein>
    <recommendedName>
        <fullName evidence="7">THAP-type domain-containing protein</fullName>
    </recommendedName>
</protein>
<comment type="caution">
    <text evidence="8">The sequence shown here is derived from an EMBL/GenBank/DDBJ whole genome shotgun (WGS) entry which is preliminary data.</text>
</comment>
<evidence type="ECO:0000256" key="1">
    <source>
        <dbReference type="ARBA" id="ARBA00022723"/>
    </source>
</evidence>
<evidence type="ECO:0000256" key="5">
    <source>
        <dbReference type="PROSITE-ProRule" id="PRU00309"/>
    </source>
</evidence>
<evidence type="ECO:0000259" key="7">
    <source>
        <dbReference type="PROSITE" id="PS50950"/>
    </source>
</evidence>
<dbReference type="GO" id="GO:0003677">
    <property type="term" value="F:DNA binding"/>
    <property type="evidence" value="ECO:0007669"/>
    <property type="project" value="UniProtKB-UniRule"/>
</dbReference>
<dbReference type="InterPro" id="IPR006612">
    <property type="entry name" value="THAP_Znf"/>
</dbReference>
<dbReference type="SMART" id="SM00692">
    <property type="entry name" value="DM3"/>
    <property type="match status" value="1"/>
</dbReference>
<reference evidence="8 9" key="1">
    <citation type="submission" date="2024-06" db="EMBL/GenBank/DDBJ databases">
        <title>A chromosome-level genome assembly of beet webworm, Loxostege sticticalis.</title>
        <authorList>
            <person name="Zhang Y."/>
        </authorList>
    </citation>
    <scope>NUCLEOTIDE SEQUENCE [LARGE SCALE GENOMIC DNA]</scope>
    <source>
        <strain evidence="8">AQ028</strain>
        <tissue evidence="8">Male pupae</tissue>
    </source>
</reference>